<dbReference type="InterPro" id="IPR001251">
    <property type="entry name" value="CRAL-TRIO_dom"/>
</dbReference>
<reference evidence="4 5" key="1">
    <citation type="submission" date="2023-11" db="EMBL/GenBank/DDBJ databases">
        <authorList>
            <person name="Okamura Y."/>
        </authorList>
    </citation>
    <scope>NUCLEOTIDE SEQUENCE [LARGE SCALE GENOMIC DNA]</scope>
</reference>
<keyword evidence="2" id="KW-1133">Transmembrane helix</keyword>
<keyword evidence="5" id="KW-1185">Reference proteome</keyword>
<dbReference type="PANTHER" id="PTHR10174:SF208">
    <property type="entry name" value="CRAL-TRIO DOMAIN-CONTAINING PROTEIN DDB_G0278031"/>
    <property type="match status" value="1"/>
</dbReference>
<protein>
    <recommendedName>
        <fullName evidence="3">CRAL-TRIO domain-containing protein</fullName>
    </recommendedName>
</protein>
<dbReference type="Gene3D" id="1.20.5.1200">
    <property type="entry name" value="Alpha-tocopherol transfer"/>
    <property type="match status" value="1"/>
</dbReference>
<dbReference type="InterPro" id="IPR011074">
    <property type="entry name" value="CRAL/TRIO_N_dom"/>
</dbReference>
<feature type="coiled-coil region" evidence="1">
    <location>
        <begin position="183"/>
        <end position="210"/>
    </location>
</feature>
<keyword evidence="2" id="KW-0472">Membrane</keyword>
<dbReference type="EMBL" id="CAVLEF010000279">
    <property type="protein sequence ID" value="CAK1554716.1"/>
    <property type="molecule type" value="Genomic_DNA"/>
</dbReference>
<keyword evidence="2" id="KW-0812">Transmembrane</keyword>
<dbReference type="Proteomes" id="UP001497472">
    <property type="component" value="Unassembled WGS sequence"/>
</dbReference>
<comment type="caution">
    <text evidence="4">The sequence shown here is derived from an EMBL/GenBank/DDBJ whole genome shotgun (WGS) entry which is preliminary data.</text>
</comment>
<evidence type="ECO:0000256" key="2">
    <source>
        <dbReference type="SAM" id="Phobius"/>
    </source>
</evidence>
<dbReference type="PANTHER" id="PTHR10174">
    <property type="entry name" value="ALPHA-TOCOPHEROL TRANSFER PROTEIN-RELATED"/>
    <property type="match status" value="1"/>
</dbReference>
<evidence type="ECO:0000256" key="1">
    <source>
        <dbReference type="SAM" id="Coils"/>
    </source>
</evidence>
<keyword evidence="1" id="KW-0175">Coiled coil</keyword>
<dbReference type="InterPro" id="IPR036273">
    <property type="entry name" value="CRAL/TRIO_N_dom_sf"/>
</dbReference>
<dbReference type="AlphaFoldDB" id="A0AAV1K2X5"/>
<name>A0AAV1K2X5_9NEOP</name>
<dbReference type="InterPro" id="IPR036865">
    <property type="entry name" value="CRAL-TRIO_dom_sf"/>
</dbReference>
<dbReference type="Pfam" id="PF00650">
    <property type="entry name" value="CRAL_TRIO"/>
    <property type="match status" value="1"/>
</dbReference>
<dbReference type="PRINTS" id="PR00180">
    <property type="entry name" value="CRETINALDHBP"/>
</dbReference>
<dbReference type="PROSITE" id="PS50191">
    <property type="entry name" value="CRAL_TRIO"/>
    <property type="match status" value="1"/>
</dbReference>
<sequence length="495" mass="56206">MAEPNTAMKSIFCSKFELSEIVFFCVAFTFMLIVLSQASRIIASDFIRITNQVTRFQVLLATALVNVKSQTNNTPVVLRSLLDQGSQASFITDAAAQLLGLRKFKEPSYLSGLGEALHHQKAKYHAALHQTPVPVEHGSRTDAWILHTITVHNPDISTMSRRLTKRHLTPADDYVCPLSAETQAIAEEQLRETENSRSQALEALRNWLEQHPKFLAIRMDSNFLLRFLRTKKFSVPMVQEAIERYILLRQSWGIAFNQLDYKLPVMMELIDLGYIFVSPYKDKSGRRVVIYRPGVFDPYKYTNQDMCRVMAICYETLMEEEENQVRGIVHYADGAGVSFPHLTLFTPREAVRIVKNGEKTIPLRHKEIYGVNVHPTIKFALDFGMALISEKIRKRVKLYTALEDVEIEKSLLPSEYGGTMPMKEMIELWKEELASKRDILLLNDKMSVRLEMYSEAAREGAISALRTGANTCAGADAVGDAMRGLTGNFRKLEVD</sequence>
<dbReference type="GO" id="GO:1902936">
    <property type="term" value="F:phosphatidylinositol bisphosphate binding"/>
    <property type="evidence" value="ECO:0007669"/>
    <property type="project" value="TreeGrafter"/>
</dbReference>
<accession>A0AAV1K2X5</accession>
<feature type="domain" description="CRAL-TRIO" evidence="3">
    <location>
        <begin position="262"/>
        <end position="424"/>
    </location>
</feature>
<dbReference type="SUPFAM" id="SSF52087">
    <property type="entry name" value="CRAL/TRIO domain"/>
    <property type="match status" value="1"/>
</dbReference>
<feature type="transmembrane region" description="Helical" evidence="2">
    <location>
        <begin position="21"/>
        <end position="43"/>
    </location>
</feature>
<dbReference type="CDD" id="cd00170">
    <property type="entry name" value="SEC14"/>
    <property type="match status" value="1"/>
</dbReference>
<dbReference type="Gene3D" id="3.40.525.10">
    <property type="entry name" value="CRAL-TRIO lipid binding domain"/>
    <property type="match status" value="1"/>
</dbReference>
<dbReference type="Gene3D" id="1.10.8.20">
    <property type="entry name" value="N-terminal domain of phosphatidylinositol transfer protein sec14p"/>
    <property type="match status" value="1"/>
</dbReference>
<dbReference type="SUPFAM" id="SSF46938">
    <property type="entry name" value="CRAL/TRIO N-terminal domain"/>
    <property type="match status" value="1"/>
</dbReference>
<evidence type="ECO:0000313" key="4">
    <source>
        <dbReference type="EMBL" id="CAK1554716.1"/>
    </source>
</evidence>
<dbReference type="SMART" id="SM00516">
    <property type="entry name" value="SEC14"/>
    <property type="match status" value="1"/>
</dbReference>
<organism evidence="4 5">
    <name type="scientific">Leptosia nina</name>
    <dbReference type="NCBI Taxonomy" id="320188"/>
    <lineage>
        <taxon>Eukaryota</taxon>
        <taxon>Metazoa</taxon>
        <taxon>Ecdysozoa</taxon>
        <taxon>Arthropoda</taxon>
        <taxon>Hexapoda</taxon>
        <taxon>Insecta</taxon>
        <taxon>Pterygota</taxon>
        <taxon>Neoptera</taxon>
        <taxon>Endopterygota</taxon>
        <taxon>Lepidoptera</taxon>
        <taxon>Glossata</taxon>
        <taxon>Ditrysia</taxon>
        <taxon>Papilionoidea</taxon>
        <taxon>Pieridae</taxon>
        <taxon>Pierinae</taxon>
        <taxon>Leptosia</taxon>
    </lineage>
</organism>
<evidence type="ECO:0000313" key="5">
    <source>
        <dbReference type="Proteomes" id="UP001497472"/>
    </source>
</evidence>
<gene>
    <name evidence="4" type="ORF">LNINA_LOCUS13598</name>
</gene>
<evidence type="ECO:0000259" key="3">
    <source>
        <dbReference type="PROSITE" id="PS50191"/>
    </source>
</evidence>
<dbReference type="SMART" id="SM01100">
    <property type="entry name" value="CRAL_TRIO_N"/>
    <property type="match status" value="1"/>
</dbReference>
<proteinExistence type="predicted"/>
<dbReference type="GO" id="GO:0016020">
    <property type="term" value="C:membrane"/>
    <property type="evidence" value="ECO:0007669"/>
    <property type="project" value="TreeGrafter"/>
</dbReference>